<accession>A0A252F2E7</accession>
<keyword evidence="3" id="KW-1185">Reference proteome</keyword>
<proteinExistence type="predicted"/>
<evidence type="ECO:0000313" key="1">
    <source>
        <dbReference type="EMBL" id="OUM19283.1"/>
    </source>
</evidence>
<reference evidence="2 3" key="1">
    <citation type="submission" date="2017-05" db="EMBL/GenBank/DDBJ databases">
        <title>Butyricicoccus porcorum sp. nov. a butyrate-producing bacterium from the swine intestinal tract.</title>
        <authorList>
            <person name="Trachsel J."/>
            <person name="Humphrey S."/>
            <person name="Allen H.K."/>
        </authorList>
    </citation>
    <scope>NUCLEOTIDE SEQUENCE [LARGE SCALE GENOMIC DNA]</scope>
    <source>
        <strain evidence="2">BB10</strain>
    </source>
</reference>
<dbReference type="AlphaFoldDB" id="A0A252F2E7"/>
<organism evidence="2 3">
    <name type="scientific">Butyricicoccus porcorum</name>
    <dbReference type="NCBI Taxonomy" id="1945634"/>
    <lineage>
        <taxon>Bacteria</taxon>
        <taxon>Bacillati</taxon>
        <taxon>Bacillota</taxon>
        <taxon>Clostridia</taxon>
        <taxon>Eubacteriales</taxon>
        <taxon>Butyricicoccaceae</taxon>
        <taxon>Butyricicoccus</taxon>
    </lineage>
</organism>
<dbReference type="Proteomes" id="UP000194903">
    <property type="component" value="Unassembled WGS sequence"/>
</dbReference>
<dbReference type="Gene3D" id="3.30.1370.110">
    <property type="match status" value="1"/>
</dbReference>
<dbReference type="RefSeq" id="WP_087021266.1">
    <property type="nucleotide sequence ID" value="NZ_CP178353.1"/>
</dbReference>
<dbReference type="EMBL" id="NHOC01000009">
    <property type="protein sequence ID" value="OUM19973.1"/>
    <property type="molecule type" value="Genomic_DNA"/>
</dbReference>
<evidence type="ECO:0000313" key="3">
    <source>
        <dbReference type="Proteomes" id="UP000194903"/>
    </source>
</evidence>
<name>A0A252F2E7_9FIRM</name>
<evidence type="ECO:0008006" key="4">
    <source>
        <dbReference type="Google" id="ProtNLM"/>
    </source>
</evidence>
<dbReference type="SUPFAM" id="SSF160443">
    <property type="entry name" value="SMR domain-like"/>
    <property type="match status" value="1"/>
</dbReference>
<comment type="caution">
    <text evidence="2">The sequence shown here is derived from an EMBL/GenBank/DDBJ whole genome shotgun (WGS) entry which is preliminary data.</text>
</comment>
<gene>
    <name evidence="2" type="ORF">CBW42_10880</name>
    <name evidence="1" type="ORF">CBW42_14145</name>
</gene>
<sequence length="120" mass="13936">MEQQIRQINLEDGMPTVQQALARLQLEVRLARRQGVWVLKIIHGFGSTGNGGKIRVAVRRELPVLQRRGQIRFFVPGEKLTIFEEDTRRLLQICPAFRRDRDIDRHNNGITVVVLRDRKG</sequence>
<dbReference type="EMBL" id="NHOC01000024">
    <property type="protein sequence ID" value="OUM19283.1"/>
    <property type="molecule type" value="Genomic_DNA"/>
</dbReference>
<dbReference type="OrthoDB" id="5432142at2"/>
<protein>
    <recommendedName>
        <fullName evidence="4">Smr domain-containing protein</fullName>
    </recommendedName>
</protein>
<evidence type="ECO:0000313" key="2">
    <source>
        <dbReference type="EMBL" id="OUM19973.1"/>
    </source>
</evidence>
<dbReference type="InterPro" id="IPR036063">
    <property type="entry name" value="Smr_dom_sf"/>
</dbReference>